<organism evidence="3 4">
    <name type="scientific">Symbiodinium pilosum</name>
    <name type="common">Dinoflagellate</name>
    <dbReference type="NCBI Taxonomy" id="2952"/>
    <lineage>
        <taxon>Eukaryota</taxon>
        <taxon>Sar</taxon>
        <taxon>Alveolata</taxon>
        <taxon>Dinophyceae</taxon>
        <taxon>Suessiales</taxon>
        <taxon>Symbiodiniaceae</taxon>
        <taxon>Symbiodinium</taxon>
    </lineage>
</organism>
<dbReference type="Pfam" id="PF01979">
    <property type="entry name" value="Amidohydro_1"/>
    <property type="match status" value="1"/>
</dbReference>
<dbReference type="AlphaFoldDB" id="A0A812JN78"/>
<proteinExistence type="predicted"/>
<evidence type="ECO:0000313" key="4">
    <source>
        <dbReference type="Proteomes" id="UP000649617"/>
    </source>
</evidence>
<dbReference type="Proteomes" id="UP000649617">
    <property type="component" value="Unassembled WGS sequence"/>
</dbReference>
<dbReference type="Gene3D" id="2.30.40.10">
    <property type="entry name" value="Urease, subunit C, domain 1"/>
    <property type="match status" value="1"/>
</dbReference>
<dbReference type="PANTHER" id="PTHR43135:SF3">
    <property type="entry name" value="ALPHA-D-RIBOSE 1-METHYLPHOSPHONATE 5-TRIPHOSPHATE DIPHOSPHATASE"/>
    <property type="match status" value="1"/>
</dbReference>
<feature type="compositionally biased region" description="Basic residues" evidence="1">
    <location>
        <begin position="120"/>
        <end position="133"/>
    </location>
</feature>
<comment type="caution">
    <text evidence="3">The sequence shown here is derived from an EMBL/GenBank/DDBJ whole genome shotgun (WGS) entry which is preliminary data.</text>
</comment>
<name>A0A812JN78_SYMPI</name>
<reference evidence="3" key="1">
    <citation type="submission" date="2021-02" db="EMBL/GenBank/DDBJ databases">
        <authorList>
            <person name="Dougan E. K."/>
            <person name="Rhodes N."/>
            <person name="Thang M."/>
            <person name="Chan C."/>
        </authorList>
    </citation>
    <scope>NUCLEOTIDE SEQUENCE</scope>
</reference>
<dbReference type="Gene3D" id="3.30.110.90">
    <property type="entry name" value="Amidohydrolase"/>
    <property type="match status" value="1"/>
</dbReference>
<dbReference type="InterPro" id="IPR051781">
    <property type="entry name" value="Metallo-dep_Hydrolase"/>
</dbReference>
<keyword evidence="4" id="KW-1185">Reference proteome</keyword>
<dbReference type="PANTHER" id="PTHR43135">
    <property type="entry name" value="ALPHA-D-RIBOSE 1-METHYLPHOSPHONATE 5-TRIPHOSPHATE DIPHOSPHATASE"/>
    <property type="match status" value="1"/>
</dbReference>
<evidence type="ECO:0000313" key="3">
    <source>
        <dbReference type="EMBL" id="CAE7213070.1"/>
    </source>
</evidence>
<dbReference type="SUPFAM" id="SSF51556">
    <property type="entry name" value="Metallo-dependent hydrolases"/>
    <property type="match status" value="1"/>
</dbReference>
<accession>A0A812JN78</accession>
<evidence type="ECO:0000259" key="2">
    <source>
        <dbReference type="Pfam" id="PF01979"/>
    </source>
</evidence>
<dbReference type="EMBL" id="CAJNIZ010002647">
    <property type="protein sequence ID" value="CAE7213070.1"/>
    <property type="molecule type" value="Genomic_DNA"/>
</dbReference>
<dbReference type="GO" id="GO:0016810">
    <property type="term" value="F:hydrolase activity, acting on carbon-nitrogen (but not peptide) bonds"/>
    <property type="evidence" value="ECO:0007669"/>
    <property type="project" value="InterPro"/>
</dbReference>
<evidence type="ECO:0000256" key="1">
    <source>
        <dbReference type="SAM" id="MobiDB-lite"/>
    </source>
</evidence>
<dbReference type="OrthoDB" id="194468at2759"/>
<protein>
    <recommendedName>
        <fullName evidence="2">Amidohydrolase-related domain-containing protein</fullName>
    </recommendedName>
</protein>
<feature type="region of interest" description="Disordered" evidence="1">
    <location>
        <begin position="105"/>
        <end position="133"/>
    </location>
</feature>
<gene>
    <name evidence="3" type="ORF">SPIL2461_LOCUS2421</name>
</gene>
<sequence length="133" mass="13786">MCAALQQLRAAGVQLLASSDAGAIPGLPHDALRGGIEVLAEMARMTPVDALKAATSTSADVLGLETECGRLLPHLSADFLVVAGNPTEDLSALGRLALVVAAGSRVEPQAPPPPWPKIARQSRPRARPSRRIA</sequence>
<dbReference type="Gene3D" id="1.20.58.520">
    <property type="entry name" value="Amidohydrolase"/>
    <property type="match status" value="1"/>
</dbReference>
<dbReference type="InterPro" id="IPR011059">
    <property type="entry name" value="Metal-dep_hydrolase_composite"/>
</dbReference>
<dbReference type="InterPro" id="IPR032466">
    <property type="entry name" value="Metal_Hydrolase"/>
</dbReference>
<feature type="domain" description="Amidohydrolase-related" evidence="2">
    <location>
        <begin position="4"/>
        <end position="103"/>
    </location>
</feature>
<dbReference type="InterPro" id="IPR006680">
    <property type="entry name" value="Amidohydro-rel"/>
</dbReference>